<evidence type="ECO:0000256" key="5">
    <source>
        <dbReference type="ARBA" id="ARBA00023002"/>
    </source>
</evidence>
<keyword evidence="4" id="KW-0819">tRNA processing</keyword>
<dbReference type="EMBL" id="CAJPWZ010003251">
    <property type="protein sequence ID" value="CAG2254673.1"/>
    <property type="molecule type" value="Genomic_DNA"/>
</dbReference>
<evidence type="ECO:0000256" key="6">
    <source>
        <dbReference type="PIRSR" id="PIRSR006621-1"/>
    </source>
</evidence>
<feature type="binding site" evidence="7">
    <location>
        <begin position="196"/>
        <end position="197"/>
    </location>
    <ligand>
        <name>FMN</name>
        <dbReference type="ChEBI" id="CHEBI:58210"/>
    </ligand>
</feature>
<dbReference type="PIRSF" id="PIRSF006621">
    <property type="entry name" value="Dus"/>
    <property type="match status" value="1"/>
</dbReference>
<dbReference type="Pfam" id="PF01207">
    <property type="entry name" value="Dus"/>
    <property type="match status" value="2"/>
</dbReference>
<keyword evidence="3 7" id="KW-0288">FMN</keyword>
<dbReference type="InterPro" id="IPR013785">
    <property type="entry name" value="Aldolase_TIM"/>
</dbReference>
<evidence type="ECO:0000313" key="10">
    <source>
        <dbReference type="Proteomes" id="UP000683360"/>
    </source>
</evidence>
<dbReference type="GO" id="GO:0050660">
    <property type="term" value="F:flavin adenine dinucleotide binding"/>
    <property type="evidence" value="ECO:0007669"/>
    <property type="project" value="InterPro"/>
</dbReference>
<keyword evidence="5 9" id="KW-0560">Oxidoreductase</keyword>
<dbReference type="InterPro" id="IPR018517">
    <property type="entry name" value="tRNA_hU_synthase_CS"/>
</dbReference>
<evidence type="ECO:0000256" key="7">
    <source>
        <dbReference type="PIRSR" id="PIRSR006621-2"/>
    </source>
</evidence>
<proteinExistence type="predicted"/>
<feature type="domain" description="DUS-like FMN-binding" evidence="8">
    <location>
        <begin position="24"/>
        <end position="162"/>
    </location>
</feature>
<evidence type="ECO:0000256" key="1">
    <source>
        <dbReference type="ARBA" id="ARBA00001917"/>
    </source>
</evidence>
<dbReference type="PANTHER" id="PTHR11082">
    <property type="entry name" value="TRNA-DIHYDROURIDINE SYNTHASE"/>
    <property type="match status" value="1"/>
</dbReference>
<dbReference type="EC" id="1.3.1.90" evidence="9"/>
<feature type="domain" description="DUS-like FMN-binding" evidence="8">
    <location>
        <begin position="164"/>
        <end position="245"/>
    </location>
</feature>
<gene>
    <name evidence="9" type="ORF">MEDL_66183</name>
</gene>
<dbReference type="GO" id="GO:0102266">
    <property type="term" value="F:tRNA-dihydrouridine20a synthase activity"/>
    <property type="evidence" value="ECO:0007669"/>
    <property type="project" value="UniProtKB-EC"/>
</dbReference>
<sequence>MLILIKHLTEFGKEMIIKKLIVWLAFRKLVRQYECDLAFTPMIISDSFIKSLKARDSDFTTCKEDRPLIVQFAAKNGKEFADAAEIVVPYSDGVDLNCGCPQRWAMAEGYGACLIKKPELVKDMVNQAKSRVNNEDFTVSIKIRIHNDIRETVDMCQKAEKADSLQCPVIANGDINSLEDVQRIAELTGVNGVMAARGILQNPAMYSGYDNTPLDCVQKWLDISTSLGTHYRCFHNHLIYMLERVLPRAERRIFNALVSSSAVMDYLKEHLGI</sequence>
<keyword evidence="2" id="KW-0285">Flavoprotein</keyword>
<organism evidence="9 10">
    <name type="scientific">Mytilus edulis</name>
    <name type="common">Blue mussel</name>
    <dbReference type="NCBI Taxonomy" id="6550"/>
    <lineage>
        <taxon>Eukaryota</taxon>
        <taxon>Metazoa</taxon>
        <taxon>Spiralia</taxon>
        <taxon>Lophotrochozoa</taxon>
        <taxon>Mollusca</taxon>
        <taxon>Bivalvia</taxon>
        <taxon>Autobranchia</taxon>
        <taxon>Pteriomorphia</taxon>
        <taxon>Mytilida</taxon>
        <taxon>Mytiloidea</taxon>
        <taxon>Mytilidae</taxon>
        <taxon>Mytilinae</taxon>
        <taxon>Mytilus</taxon>
    </lineage>
</organism>
<comment type="cofactor">
    <cofactor evidence="1 7">
        <name>FMN</name>
        <dbReference type="ChEBI" id="CHEBI:58210"/>
    </cofactor>
</comment>
<keyword evidence="10" id="KW-1185">Reference proteome</keyword>
<dbReference type="AlphaFoldDB" id="A0A8S3VIN6"/>
<dbReference type="PANTHER" id="PTHR11082:SF31">
    <property type="entry name" value="TRNA-DIHYDROURIDINE(20A_20B) SYNTHASE [NAD(P)+]-LIKE"/>
    <property type="match status" value="1"/>
</dbReference>
<dbReference type="Gene3D" id="3.20.20.70">
    <property type="entry name" value="Aldolase class I"/>
    <property type="match status" value="2"/>
</dbReference>
<dbReference type="InterPro" id="IPR035587">
    <property type="entry name" value="DUS-like_FMN-bd"/>
</dbReference>
<protein>
    <submittedName>
        <fullName evidence="9">DUS4</fullName>
        <ecNumber evidence="9">1.3.1.90</ecNumber>
    </submittedName>
</protein>
<dbReference type="InterPro" id="IPR001269">
    <property type="entry name" value="DUS_fam"/>
</dbReference>
<dbReference type="CDD" id="cd02801">
    <property type="entry name" value="DUS_like_FMN"/>
    <property type="match status" value="1"/>
</dbReference>
<evidence type="ECO:0000259" key="8">
    <source>
        <dbReference type="Pfam" id="PF01207"/>
    </source>
</evidence>
<keyword evidence="7" id="KW-0547">Nucleotide-binding</keyword>
<reference evidence="9" key="1">
    <citation type="submission" date="2021-03" db="EMBL/GenBank/DDBJ databases">
        <authorList>
            <person name="Bekaert M."/>
        </authorList>
    </citation>
    <scope>NUCLEOTIDE SEQUENCE</scope>
</reference>
<name>A0A8S3VIN6_MYTED</name>
<evidence type="ECO:0000313" key="9">
    <source>
        <dbReference type="EMBL" id="CAG2254673.1"/>
    </source>
</evidence>
<feature type="binding site" evidence="7">
    <location>
        <position position="71"/>
    </location>
    <ligand>
        <name>FMN</name>
        <dbReference type="ChEBI" id="CHEBI:58210"/>
    </ligand>
</feature>
<dbReference type="OrthoDB" id="9977870at2759"/>
<evidence type="ECO:0000256" key="2">
    <source>
        <dbReference type="ARBA" id="ARBA00022630"/>
    </source>
</evidence>
<accession>A0A8S3VIN6</accession>
<feature type="active site" description="Proton donor" evidence="6">
    <location>
        <position position="100"/>
    </location>
</feature>
<evidence type="ECO:0000256" key="3">
    <source>
        <dbReference type="ARBA" id="ARBA00022643"/>
    </source>
</evidence>
<dbReference type="SUPFAM" id="SSF51395">
    <property type="entry name" value="FMN-linked oxidoreductases"/>
    <property type="match status" value="1"/>
</dbReference>
<evidence type="ECO:0000256" key="4">
    <source>
        <dbReference type="ARBA" id="ARBA00022694"/>
    </source>
</evidence>
<comment type="caution">
    <text evidence="9">The sequence shown here is derived from an EMBL/GenBank/DDBJ whole genome shotgun (WGS) entry which is preliminary data.</text>
</comment>
<dbReference type="Proteomes" id="UP000683360">
    <property type="component" value="Unassembled WGS sequence"/>
</dbReference>
<dbReference type="PROSITE" id="PS01136">
    <property type="entry name" value="UPF0034"/>
    <property type="match status" value="1"/>
</dbReference>